<evidence type="ECO:0000256" key="1">
    <source>
        <dbReference type="SAM" id="MobiDB-lite"/>
    </source>
</evidence>
<evidence type="ECO:0000313" key="2">
    <source>
        <dbReference type="EMBL" id="KXV49933.1"/>
    </source>
</evidence>
<gene>
    <name evidence="2" type="ORF">AD945_03030</name>
</gene>
<dbReference type="OrthoDB" id="7278061at2"/>
<proteinExistence type="predicted"/>
<sequence length="193" mass="21987">MSNLFQDLKASRKGKRSLRDAASPLYRWLRENREDIADLRNTGIATWKEILDLARQAGIEVAVTDRTVNAMRKKWQRITNEELGLPVDTKAPQRQARTSTDLPPSKTDPNWRPPEIERIFPEDATDRSAETVLPVAVKEESPAVPTTDRKPPFTGAPVPPEENERIPQHSRDSLARMRAKIRARKEERFVTSG</sequence>
<name>A0A149TLX0_9PROT</name>
<dbReference type="PATRIC" id="fig|318683.6.peg.3570"/>
<dbReference type="EMBL" id="LHZR01000088">
    <property type="protein sequence ID" value="KXV49933.1"/>
    <property type="molecule type" value="Genomic_DNA"/>
</dbReference>
<feature type="region of interest" description="Disordered" evidence="1">
    <location>
        <begin position="83"/>
        <end position="113"/>
    </location>
</feature>
<dbReference type="Proteomes" id="UP000075636">
    <property type="component" value="Unassembled WGS sequence"/>
</dbReference>
<feature type="region of interest" description="Disordered" evidence="1">
    <location>
        <begin position="133"/>
        <end position="173"/>
    </location>
</feature>
<evidence type="ECO:0000313" key="3">
    <source>
        <dbReference type="Proteomes" id="UP000075636"/>
    </source>
</evidence>
<feature type="compositionally biased region" description="Basic and acidic residues" evidence="1">
    <location>
        <begin position="137"/>
        <end position="151"/>
    </location>
</feature>
<dbReference type="AlphaFoldDB" id="A0A149TLX0"/>
<feature type="compositionally biased region" description="Basic and acidic residues" evidence="1">
    <location>
        <begin position="162"/>
        <end position="173"/>
    </location>
</feature>
<protein>
    <submittedName>
        <fullName evidence="2">Uncharacterized protein</fullName>
    </submittedName>
</protein>
<reference evidence="2 3" key="1">
    <citation type="submission" date="2015-06" db="EMBL/GenBank/DDBJ databases">
        <title>Improved classification and identification of acetic acid bacteria using matrix-assisted laser desorption/ionization time-of-flight mass spectrometry; Gluconobacter nephelii and Gluconobacter uchimurae are later heterotypic synonyms of Gluconobacter japonicus and Gluconobacter oxydans, respectively.</title>
        <authorList>
            <person name="Li L."/>
            <person name="Cleenwerck I."/>
            <person name="De Vuyst L."/>
            <person name="Vandamme P."/>
        </authorList>
    </citation>
    <scope>NUCLEOTIDE SEQUENCE [LARGE SCALE GENOMIC DNA]</scope>
    <source>
        <strain evidence="2 3">LMG 1768</strain>
    </source>
</reference>
<organism evidence="2 3">
    <name type="scientific">Gluconobacter albidus</name>
    <dbReference type="NCBI Taxonomy" id="318683"/>
    <lineage>
        <taxon>Bacteria</taxon>
        <taxon>Pseudomonadati</taxon>
        <taxon>Pseudomonadota</taxon>
        <taxon>Alphaproteobacteria</taxon>
        <taxon>Acetobacterales</taxon>
        <taxon>Acetobacteraceae</taxon>
        <taxon>Gluconobacter</taxon>
    </lineage>
</organism>
<comment type="caution">
    <text evidence="2">The sequence shown here is derived from an EMBL/GenBank/DDBJ whole genome shotgun (WGS) entry which is preliminary data.</text>
</comment>
<accession>A0A149TLX0</accession>
<dbReference type="RefSeq" id="WP_062106386.1">
    <property type="nucleotide sequence ID" value="NZ_LHZR01000088.1"/>
</dbReference>